<feature type="compositionally biased region" description="Basic residues" evidence="1">
    <location>
        <begin position="17"/>
        <end position="27"/>
    </location>
</feature>
<dbReference type="PANTHER" id="PTHR48195:SF1">
    <property type="entry name" value="RIKEN CDNA 2410002F23 GENE"/>
    <property type="match status" value="1"/>
</dbReference>
<proteinExistence type="predicted"/>
<organism evidence="2 3">
    <name type="scientific">Mycteria americana</name>
    <name type="common">Wood stork</name>
    <dbReference type="NCBI Taxonomy" id="33587"/>
    <lineage>
        <taxon>Eukaryota</taxon>
        <taxon>Metazoa</taxon>
        <taxon>Chordata</taxon>
        <taxon>Craniata</taxon>
        <taxon>Vertebrata</taxon>
        <taxon>Euteleostomi</taxon>
        <taxon>Archelosauria</taxon>
        <taxon>Archosauria</taxon>
        <taxon>Dinosauria</taxon>
        <taxon>Saurischia</taxon>
        <taxon>Theropoda</taxon>
        <taxon>Coelurosauria</taxon>
        <taxon>Aves</taxon>
        <taxon>Neognathae</taxon>
        <taxon>Neoaves</taxon>
        <taxon>Aequornithes</taxon>
        <taxon>Ciconiiformes</taxon>
        <taxon>Ciconiidae</taxon>
        <taxon>Mycteria</taxon>
    </lineage>
</organism>
<reference evidence="2 3" key="1">
    <citation type="journal article" date="2023" name="J. Hered.">
        <title>Chromosome-level genome of the wood stork (Mycteria americana) provides insight into avian chromosome evolution.</title>
        <authorList>
            <person name="Flamio R. Jr."/>
            <person name="Ramstad K.M."/>
        </authorList>
    </citation>
    <scope>NUCLEOTIDE SEQUENCE [LARGE SCALE GENOMIC DNA]</scope>
    <source>
        <strain evidence="2">JAX WOST 10</strain>
    </source>
</reference>
<name>A0AAN7NI34_MYCAM</name>
<gene>
    <name evidence="2" type="ORF">QYF61_010863</name>
</gene>
<keyword evidence="3" id="KW-1185">Reference proteome</keyword>
<dbReference type="Proteomes" id="UP001333110">
    <property type="component" value="Unassembled WGS sequence"/>
</dbReference>
<dbReference type="EMBL" id="JAUNZN010000009">
    <property type="protein sequence ID" value="KAK4815995.1"/>
    <property type="molecule type" value="Genomic_DNA"/>
</dbReference>
<feature type="compositionally biased region" description="Basic and acidic residues" evidence="1">
    <location>
        <begin position="28"/>
        <end position="42"/>
    </location>
</feature>
<comment type="caution">
    <text evidence="2">The sequence shown here is derived from an EMBL/GenBank/DDBJ whole genome shotgun (WGS) entry which is preliminary data.</text>
</comment>
<feature type="region of interest" description="Disordered" evidence="1">
    <location>
        <begin position="1"/>
        <end position="62"/>
    </location>
</feature>
<dbReference type="PANTHER" id="PTHR48195">
    <property type="entry name" value="FRIEND VIRUS SUSCEPTIBILITY PROTEIN 1"/>
    <property type="match status" value="1"/>
</dbReference>
<evidence type="ECO:0000313" key="3">
    <source>
        <dbReference type="Proteomes" id="UP001333110"/>
    </source>
</evidence>
<accession>A0AAN7NI34</accession>
<sequence length="299" mass="34160">MPVAPIHNCPYNPIAPTHKKKSWKRKSTPLEREDERAGPSHGEEEDEEERINKTETTQSLSLSELRDVQKDFSHHPGEHIVSWLLRCWNNRASSLELEVREAKQLGCLSREGGIDKAIGKRAQALSLWRRLLSGTKEGYPFQEDVVYCPGKWTTMERGTQYLRELAVLELIYGDLGNKQLSEDPDEVCTRPMWRKLVQSVPSLYVNSLAVLTWKDEEGPTVDEAASQLWEYKESISSFLISAVDKLSREVQQLKEDRSYSPPVWSSSSAIRSKHSSAQEIVDTHHGEPYGFTCMTMERT</sequence>
<evidence type="ECO:0008006" key="4">
    <source>
        <dbReference type="Google" id="ProtNLM"/>
    </source>
</evidence>
<dbReference type="GO" id="GO:0009615">
    <property type="term" value="P:response to virus"/>
    <property type="evidence" value="ECO:0007669"/>
    <property type="project" value="TreeGrafter"/>
</dbReference>
<evidence type="ECO:0000313" key="2">
    <source>
        <dbReference type="EMBL" id="KAK4815995.1"/>
    </source>
</evidence>
<dbReference type="InterPro" id="IPR053270">
    <property type="entry name" value="Fv1_restriction_factor"/>
</dbReference>
<evidence type="ECO:0000256" key="1">
    <source>
        <dbReference type="SAM" id="MobiDB-lite"/>
    </source>
</evidence>
<dbReference type="GO" id="GO:0005794">
    <property type="term" value="C:Golgi apparatus"/>
    <property type="evidence" value="ECO:0007669"/>
    <property type="project" value="TreeGrafter"/>
</dbReference>
<dbReference type="AlphaFoldDB" id="A0AAN7NI34"/>
<protein>
    <recommendedName>
        <fullName evidence="4">Ubiquitin carboxyl-terminal hydrolase 4</fullName>
    </recommendedName>
</protein>